<organism evidence="2 3">
    <name type="scientific">Urechidicola croceus</name>
    <dbReference type="NCBI Taxonomy" id="1850246"/>
    <lineage>
        <taxon>Bacteria</taxon>
        <taxon>Pseudomonadati</taxon>
        <taxon>Bacteroidota</taxon>
        <taxon>Flavobacteriia</taxon>
        <taxon>Flavobacteriales</taxon>
        <taxon>Flavobacteriaceae</taxon>
        <taxon>Urechidicola</taxon>
    </lineage>
</organism>
<dbReference type="InterPro" id="IPR011055">
    <property type="entry name" value="Dup_hybrid_motif"/>
</dbReference>
<feature type="domain" description="M23ase beta-sheet core" evidence="1">
    <location>
        <begin position="97"/>
        <end position="194"/>
    </location>
</feature>
<dbReference type="GO" id="GO:0004222">
    <property type="term" value="F:metalloendopeptidase activity"/>
    <property type="evidence" value="ECO:0007669"/>
    <property type="project" value="TreeGrafter"/>
</dbReference>
<evidence type="ECO:0000313" key="2">
    <source>
        <dbReference type="EMBL" id="AOW21842.1"/>
    </source>
</evidence>
<sequence>MTSKDVCTLLSKISEDSIKILDNSILSTEYIKIDLSELNQELKKIDISSSNSLSKYIDSYLSKGKAKVAYGGYLEKRNLYNRSKHFSKANEEDKRNIHLGLDFWANEGTLVIVPFNGEIHSFNNNTNYGDYGPTIVLKHYFEKIVFYTLYGHLSLKSILNLKVGTKLKQGDVLGYLGSSYENGDYPPHLHFQIILDLQNYCGDYPGVSNINDLSFYKDNCPDPNCVLRIY</sequence>
<dbReference type="InterPro" id="IPR016047">
    <property type="entry name" value="M23ase_b-sheet_dom"/>
</dbReference>
<dbReference type="Pfam" id="PF01551">
    <property type="entry name" value="Peptidase_M23"/>
    <property type="match status" value="1"/>
</dbReference>
<dbReference type="Gene3D" id="2.70.70.10">
    <property type="entry name" value="Glucose Permease (Domain IIA)"/>
    <property type="match status" value="1"/>
</dbReference>
<dbReference type="EMBL" id="CP017478">
    <property type="protein sequence ID" value="AOW21842.1"/>
    <property type="molecule type" value="Genomic_DNA"/>
</dbReference>
<accession>A0A1D8PB87</accession>
<dbReference type="Proteomes" id="UP000176050">
    <property type="component" value="Chromosome"/>
</dbReference>
<dbReference type="PANTHER" id="PTHR21666:SF270">
    <property type="entry name" value="MUREIN HYDROLASE ACTIVATOR ENVC"/>
    <property type="match status" value="1"/>
</dbReference>
<name>A0A1D8PB87_9FLAO</name>
<dbReference type="AlphaFoldDB" id="A0A1D8PB87"/>
<dbReference type="OrthoDB" id="9801052at2"/>
<keyword evidence="3" id="KW-1185">Reference proteome</keyword>
<dbReference type="SUPFAM" id="SSF51261">
    <property type="entry name" value="Duplicated hybrid motif"/>
    <property type="match status" value="1"/>
</dbReference>
<evidence type="ECO:0000259" key="1">
    <source>
        <dbReference type="Pfam" id="PF01551"/>
    </source>
</evidence>
<dbReference type="PANTHER" id="PTHR21666">
    <property type="entry name" value="PEPTIDASE-RELATED"/>
    <property type="match status" value="1"/>
</dbReference>
<dbReference type="CDD" id="cd12797">
    <property type="entry name" value="M23_peptidase"/>
    <property type="match status" value="1"/>
</dbReference>
<reference evidence="2 3" key="1">
    <citation type="submission" date="2016-10" db="EMBL/GenBank/DDBJ databases">
        <title>Lutibacter sp. LPB0138, isolated from marine gastropod.</title>
        <authorList>
            <person name="Kim E."/>
            <person name="Yi H."/>
        </authorList>
    </citation>
    <scope>NUCLEOTIDE SEQUENCE [LARGE SCALE GENOMIC DNA]</scope>
    <source>
        <strain evidence="2 3">LPB0138</strain>
    </source>
</reference>
<dbReference type="STRING" id="1850246.LPB138_14625"/>
<evidence type="ECO:0000313" key="3">
    <source>
        <dbReference type="Proteomes" id="UP000176050"/>
    </source>
</evidence>
<dbReference type="RefSeq" id="WP_070238002.1">
    <property type="nucleotide sequence ID" value="NZ_CP017478.1"/>
</dbReference>
<proteinExistence type="predicted"/>
<gene>
    <name evidence="2" type="ORF">LPB138_14625</name>
</gene>
<dbReference type="InterPro" id="IPR050570">
    <property type="entry name" value="Cell_wall_metabolism_enzyme"/>
</dbReference>
<protein>
    <submittedName>
        <fullName evidence="2">Peptidase M23</fullName>
    </submittedName>
</protein>
<dbReference type="KEGG" id="lul:LPB138_14625"/>